<dbReference type="UniPathway" id="UPA00575"/>
<keyword evidence="4 5" id="KW-0545">Nucleotide biosynthesis</keyword>
<evidence type="ECO:0000313" key="7">
    <source>
        <dbReference type="EMBL" id="RHW37602.1"/>
    </source>
</evidence>
<dbReference type="InterPro" id="IPR045097">
    <property type="entry name" value="Thymidate_synth/dCMP_Mease"/>
</dbReference>
<dbReference type="InterPro" id="IPR023451">
    <property type="entry name" value="Thymidate_synth/dCMP_Mease_dom"/>
</dbReference>
<dbReference type="Gene3D" id="3.30.572.10">
    <property type="entry name" value="Thymidylate synthase/dCMP hydroxymethylase domain"/>
    <property type="match status" value="1"/>
</dbReference>
<dbReference type="CDD" id="cd00351">
    <property type="entry name" value="TS_Pyrimidine_HMase"/>
    <property type="match status" value="1"/>
</dbReference>
<dbReference type="Proteomes" id="UP000265692">
    <property type="component" value="Unassembled WGS sequence"/>
</dbReference>
<feature type="active site" description="Nucleophile" evidence="5">
    <location>
        <position position="201"/>
    </location>
</feature>
<evidence type="ECO:0000313" key="8">
    <source>
        <dbReference type="Proteomes" id="UP000265692"/>
    </source>
</evidence>
<dbReference type="InterPro" id="IPR000398">
    <property type="entry name" value="Thymidylate_synthase"/>
</dbReference>
<comment type="pathway">
    <text evidence="5">Pyrimidine metabolism; dTTP biosynthesis.</text>
</comment>
<dbReference type="HAMAP" id="MF_00008">
    <property type="entry name" value="Thymidy_synth_bact"/>
    <property type="match status" value="1"/>
</dbReference>
<feature type="domain" description="Thymidylate synthase/dCMP hydroxymethylase" evidence="6">
    <location>
        <begin position="6"/>
        <end position="319"/>
    </location>
</feature>
<evidence type="ECO:0000256" key="2">
    <source>
        <dbReference type="ARBA" id="ARBA00022603"/>
    </source>
</evidence>
<dbReference type="GO" id="GO:0006231">
    <property type="term" value="P:dTMP biosynthetic process"/>
    <property type="evidence" value="ECO:0007669"/>
    <property type="project" value="UniProtKB-UniRule"/>
</dbReference>
<evidence type="ECO:0000256" key="5">
    <source>
        <dbReference type="HAMAP-Rule" id="MF_00008"/>
    </source>
</evidence>
<comment type="function">
    <text evidence="5">Catalyzes the reductive methylation of 2'-deoxyuridine-5'-monophosphate (dUMP) to 2'-deoxythymidine-5'-monophosphate (dTMP) while utilizing 5,10-methylenetetrahydrofolate (mTHF) as the methyl donor and reductant in the reaction, yielding dihydrofolate (DHF) as a by-product. This enzymatic reaction provides an intracellular de novo source of dTMP, an essential precursor for DNA biosynthesis.</text>
</comment>
<dbReference type="SUPFAM" id="SSF55831">
    <property type="entry name" value="Thymidylate synthase/dCMP hydroxymethylase"/>
    <property type="match status" value="1"/>
</dbReference>
<accession>A0A396S935</accession>
<dbReference type="AlphaFoldDB" id="A0A396S935"/>
<dbReference type="GO" id="GO:0005829">
    <property type="term" value="C:cytosol"/>
    <property type="evidence" value="ECO:0007669"/>
    <property type="project" value="TreeGrafter"/>
</dbReference>
<dbReference type="InterPro" id="IPR036926">
    <property type="entry name" value="Thymidate_synth/dCMP_Mease_sf"/>
</dbReference>
<feature type="binding site" description="in other chain" evidence="5">
    <location>
        <position position="232"/>
    </location>
    <ligand>
        <name>dUMP</name>
        <dbReference type="ChEBI" id="CHEBI:246422"/>
        <note>ligand shared between dimeric partners</note>
    </ligand>
</feature>
<feature type="binding site" description="in other chain" evidence="5">
    <location>
        <begin position="221"/>
        <end position="224"/>
    </location>
    <ligand>
        <name>dUMP</name>
        <dbReference type="ChEBI" id="CHEBI:246422"/>
        <note>ligand shared between dimeric partners</note>
    </ligand>
</feature>
<dbReference type="GO" id="GO:0032259">
    <property type="term" value="P:methylation"/>
    <property type="evidence" value="ECO:0007669"/>
    <property type="project" value="UniProtKB-KW"/>
</dbReference>
<dbReference type="GO" id="GO:0006235">
    <property type="term" value="P:dTTP biosynthetic process"/>
    <property type="evidence" value="ECO:0007669"/>
    <property type="project" value="UniProtKB-UniRule"/>
</dbReference>
<dbReference type="OrthoDB" id="9774633at2"/>
<comment type="caution">
    <text evidence="5">Lacks conserved residue(s) required for the propagation of feature annotation.</text>
</comment>
<proteinExistence type="inferred from homology"/>
<dbReference type="GO" id="GO:0004799">
    <property type="term" value="F:thymidylate synthase activity"/>
    <property type="evidence" value="ECO:0007669"/>
    <property type="project" value="UniProtKB-UniRule"/>
</dbReference>
<dbReference type="EC" id="2.1.1.45" evidence="1 5"/>
<keyword evidence="3 5" id="KW-0808">Transferase</keyword>
<dbReference type="PANTHER" id="PTHR11548">
    <property type="entry name" value="THYMIDYLATE SYNTHASE 1"/>
    <property type="match status" value="1"/>
</dbReference>
<comment type="subcellular location">
    <subcellularLocation>
        <location evidence="5">Cytoplasm</location>
    </subcellularLocation>
</comment>
<evidence type="ECO:0000259" key="6">
    <source>
        <dbReference type="Pfam" id="PF00303"/>
    </source>
</evidence>
<keyword evidence="8" id="KW-1185">Reference proteome</keyword>
<dbReference type="EMBL" id="QWEI01000003">
    <property type="protein sequence ID" value="RHW37602.1"/>
    <property type="molecule type" value="Genomic_DNA"/>
</dbReference>
<dbReference type="RefSeq" id="WP_118875988.1">
    <property type="nucleotide sequence ID" value="NZ_QWEI01000003.1"/>
</dbReference>
<dbReference type="Pfam" id="PF00303">
    <property type="entry name" value="Thymidylat_synt"/>
    <property type="match status" value="1"/>
</dbReference>
<comment type="similarity">
    <text evidence="5">Belongs to the thymidylate synthase family. Bacterial-type ThyA subfamily.</text>
</comment>
<keyword evidence="2 5" id="KW-0489">Methyltransferase</keyword>
<dbReference type="NCBIfam" id="NF002496">
    <property type="entry name" value="PRK01827.1-2"/>
    <property type="match status" value="1"/>
</dbReference>
<reference evidence="7 8" key="1">
    <citation type="submission" date="2018-08" db="EMBL/GenBank/DDBJ databases">
        <title>Lysinibacillus sp. YLB-03 draft genome sequence.</title>
        <authorList>
            <person name="Yu L."/>
        </authorList>
    </citation>
    <scope>NUCLEOTIDE SEQUENCE [LARGE SCALE GENOMIC DNA]</scope>
    <source>
        <strain evidence="7 8">YLB-03</strain>
    </source>
</reference>
<evidence type="ECO:0000256" key="1">
    <source>
        <dbReference type="ARBA" id="ARBA00011947"/>
    </source>
</evidence>
<feature type="binding site" evidence="5">
    <location>
        <begin position="181"/>
        <end position="182"/>
    </location>
    <ligand>
        <name>dUMP</name>
        <dbReference type="ChEBI" id="CHEBI:246422"/>
        <note>ligand shared between dimeric partners</note>
    </ligand>
</feature>
<organism evidence="7 8">
    <name type="scientific">Ureibacillus yapensis</name>
    <dbReference type="NCBI Taxonomy" id="2304605"/>
    <lineage>
        <taxon>Bacteria</taxon>
        <taxon>Bacillati</taxon>
        <taxon>Bacillota</taxon>
        <taxon>Bacilli</taxon>
        <taxon>Bacillales</taxon>
        <taxon>Caryophanaceae</taxon>
        <taxon>Ureibacillus</taxon>
    </lineage>
</organism>
<name>A0A396S935_9BACL</name>
<feature type="binding site" description="in other chain" evidence="5">
    <location>
        <position position="25"/>
    </location>
    <ligand>
        <name>dUMP</name>
        <dbReference type="ChEBI" id="CHEBI:246422"/>
        <note>ligand shared between dimeric partners</note>
    </ligand>
</feature>
<dbReference type="NCBIfam" id="TIGR03284">
    <property type="entry name" value="thym_sym"/>
    <property type="match status" value="1"/>
</dbReference>
<comment type="caution">
    <text evidence="7">The sequence shown here is derived from an EMBL/GenBank/DDBJ whole genome shotgun (WGS) entry which is preliminary data.</text>
</comment>
<sequence>MNKVDKEYQKLGHYILENGAKKEDRTGTGTISTFGYQMRFDLKKEGFPLLTTKRVAFRLIVSELLWFLKGDTNLRYLLQNNNHIWDEWGFKHWVESPDYSGPDMTDFGLRSQTDEEFNVLYQEQLTIYQEKILNDDEFSKKYGDLGNVYGKQWRSWEGADGQVYDQIQYIIDEIKRNPDSRRLIVNAWSASELASQLLPPCHYAFQFYVVEGKLSCMFSMRSVDYFLGLPYNISSYALLTYLIAHECGLEVGELIFTGADVHIYSNHIEQVKEQLSREPRSLPTIKLNSEKKSVFDFEIEDIELIGYDPHPTIKAPVAV</sequence>
<comment type="subunit">
    <text evidence="5">Homodimer.</text>
</comment>
<feature type="binding site" evidence="5">
    <location>
        <position position="224"/>
    </location>
    <ligand>
        <name>(6R)-5,10-methylene-5,6,7,8-tetrahydrofolate</name>
        <dbReference type="ChEBI" id="CHEBI:15636"/>
    </ligand>
</feature>
<dbReference type="PRINTS" id="PR00108">
    <property type="entry name" value="THYMDSNTHASE"/>
</dbReference>
<feature type="binding site" description="in other chain" evidence="5">
    <location>
        <begin position="262"/>
        <end position="264"/>
    </location>
    <ligand>
        <name>dUMP</name>
        <dbReference type="ChEBI" id="CHEBI:246422"/>
        <note>ligand shared between dimeric partners</note>
    </ligand>
</feature>
<comment type="catalytic activity">
    <reaction evidence="5">
        <text>dUMP + (6R)-5,10-methylene-5,6,7,8-tetrahydrofolate = 7,8-dihydrofolate + dTMP</text>
        <dbReference type="Rhea" id="RHEA:12104"/>
        <dbReference type="ChEBI" id="CHEBI:15636"/>
        <dbReference type="ChEBI" id="CHEBI:57451"/>
        <dbReference type="ChEBI" id="CHEBI:63528"/>
        <dbReference type="ChEBI" id="CHEBI:246422"/>
        <dbReference type="EC" id="2.1.1.45"/>
    </reaction>
</comment>
<dbReference type="PANTHER" id="PTHR11548:SF9">
    <property type="entry name" value="THYMIDYLATE SYNTHASE"/>
    <property type="match status" value="1"/>
</dbReference>
<evidence type="ECO:0000256" key="3">
    <source>
        <dbReference type="ARBA" id="ARBA00022679"/>
    </source>
</evidence>
<keyword evidence="5" id="KW-0963">Cytoplasm</keyword>
<feature type="binding site" evidence="5">
    <location>
        <position position="318"/>
    </location>
    <ligand>
        <name>(6R)-5,10-methylene-5,6,7,8-tetrahydrofolate</name>
        <dbReference type="ChEBI" id="CHEBI:15636"/>
    </ligand>
</feature>
<gene>
    <name evidence="5" type="primary">thyA</name>
    <name evidence="7" type="ORF">D1B33_08740</name>
</gene>
<evidence type="ECO:0000256" key="4">
    <source>
        <dbReference type="ARBA" id="ARBA00022727"/>
    </source>
</evidence>
<protein>
    <recommendedName>
        <fullName evidence="1 5">Thymidylate synthase</fullName>
        <shortName evidence="5">TS</shortName>
        <shortName evidence="5">TSase</shortName>
        <ecNumber evidence="1 5">2.1.1.45</ecNumber>
    </recommendedName>
</protein>